<sequence length="253" mass="27944">MNTKIVLLIIIIVILLLCLFNNCSYGENFDSSVNLTASDEGCIDSGDIIAKFYAIGQKDNALYTKTDIKADWTLLDNKYQYTSFNKFGNMYVAVINLKTGISQNLNTGWTTPNPTAAFIFRYAKITPDPKYIILGMDKRIRTQTGFTDVSAPISTDAFTDLAYDPNTNQYIGVGLDGFLYKSPLLASGFTKITEPNSTLSIAVNGPNYYGIGNDYKTIWIKNNLAAPWAVAATSNIPISYINVINERRIPFGG</sequence>
<dbReference type="EMBL" id="MK072250">
    <property type="protein sequence ID" value="AYV80863.1"/>
    <property type="molecule type" value="Genomic_DNA"/>
</dbReference>
<evidence type="ECO:0000313" key="1">
    <source>
        <dbReference type="EMBL" id="AYV80863.1"/>
    </source>
</evidence>
<name>A0A3G5A4X4_9VIRU</name>
<organism evidence="1">
    <name type="scientific">Harvfovirus sp</name>
    <dbReference type="NCBI Taxonomy" id="2487768"/>
    <lineage>
        <taxon>Viruses</taxon>
        <taxon>Varidnaviria</taxon>
        <taxon>Bamfordvirae</taxon>
        <taxon>Nucleocytoviricota</taxon>
        <taxon>Megaviricetes</taxon>
        <taxon>Imitervirales</taxon>
        <taxon>Mimiviridae</taxon>
        <taxon>Klosneuvirinae</taxon>
    </lineage>
</organism>
<reference evidence="1" key="1">
    <citation type="submission" date="2018-10" db="EMBL/GenBank/DDBJ databases">
        <title>Hidden diversity of soil giant viruses.</title>
        <authorList>
            <person name="Schulz F."/>
            <person name="Alteio L."/>
            <person name="Goudeau D."/>
            <person name="Ryan E.M."/>
            <person name="Malmstrom R.R."/>
            <person name="Blanchard J."/>
            <person name="Woyke T."/>
        </authorList>
    </citation>
    <scope>NUCLEOTIDE SEQUENCE</scope>
    <source>
        <strain evidence="1">HAV1</strain>
    </source>
</reference>
<gene>
    <name evidence="1" type="ORF">Harvfovirus8_24</name>
</gene>
<protein>
    <submittedName>
        <fullName evidence="1">Uncharacterized protein</fullName>
    </submittedName>
</protein>
<proteinExistence type="predicted"/>
<accession>A0A3G5A4X4</accession>